<comment type="caution">
    <text evidence="2">The sequence shown here is derived from an EMBL/GenBank/DDBJ whole genome shotgun (WGS) entry which is preliminary data.</text>
</comment>
<keyword evidence="1" id="KW-0812">Transmembrane</keyword>
<accession>A0A139XEC0</accession>
<gene>
    <name evidence="2" type="ORF">WA1_13195</name>
</gene>
<keyword evidence="3" id="KW-1185">Reference proteome</keyword>
<protein>
    <recommendedName>
        <fullName evidence="4">Type II secretion system protein GspC N-terminal domain-containing protein</fullName>
    </recommendedName>
</protein>
<dbReference type="STRING" id="128403.WA1_13195"/>
<dbReference type="EMBL" id="ANNX02000016">
    <property type="protein sequence ID" value="KYC43051.1"/>
    <property type="molecule type" value="Genomic_DNA"/>
</dbReference>
<proteinExistence type="predicted"/>
<sequence length="446" mass="48090">MSEKASTYLILPEPSEDLIVSEQPWSIETYADGLMDELFAEIDNILYGQETLQSQTVQHGGHTHRVQTITVPQIVFQERQNQPTQQPIPKVRHNPLSTVVVGATATHQPVNKPSQQKSRHLLSIMLWLGVGVGAAIASLVWMLNSGLVNRLVSTSLQKSLLPQQVQPKLPTRAQVEEDLVRYMLGALSAIERQEAKSNLRSTKPATIAAIPSNQTNIAYQPLGGNLPIPVTANNTYKAPSRSTTIVERIYIPVYQAPQPMRYVPSPMLANLRSLPQVPVATYPKKTLGYASKPAPVKTAAIKTHLAAKPMTVTALAAVRNDIKPVAIQTNPVTVQQVSKPALPILSVTPSNVAPSKLPAATAPIAEQEIVATVSAPNAAVGAHTLEGLMELGNKSAALFKINGVTKRIEVGEAIGYSGWTLVEVANGEAVIRRNGEVRSIYAGQTF</sequence>
<organism evidence="2 3">
    <name type="scientific">Scytonema hofmannii PCC 7110</name>
    <dbReference type="NCBI Taxonomy" id="128403"/>
    <lineage>
        <taxon>Bacteria</taxon>
        <taxon>Bacillati</taxon>
        <taxon>Cyanobacteriota</taxon>
        <taxon>Cyanophyceae</taxon>
        <taxon>Nostocales</taxon>
        <taxon>Scytonemataceae</taxon>
        <taxon>Scytonema</taxon>
    </lineage>
</organism>
<evidence type="ECO:0000313" key="3">
    <source>
        <dbReference type="Proteomes" id="UP000076925"/>
    </source>
</evidence>
<reference evidence="2 3" key="1">
    <citation type="journal article" date="2013" name="Genome Biol. Evol.">
        <title>Genomes of Stigonematalean cyanobacteria (subsection V) and the evolution of oxygenic photosynthesis from prokaryotes to plastids.</title>
        <authorList>
            <person name="Dagan T."/>
            <person name="Roettger M."/>
            <person name="Stucken K."/>
            <person name="Landan G."/>
            <person name="Koch R."/>
            <person name="Major P."/>
            <person name="Gould S.B."/>
            <person name="Goremykin V.V."/>
            <person name="Rippka R."/>
            <person name="Tandeau de Marsac N."/>
            <person name="Gugger M."/>
            <person name="Lockhart P.J."/>
            <person name="Allen J.F."/>
            <person name="Brune I."/>
            <person name="Maus I."/>
            <person name="Puhler A."/>
            <person name="Martin W.F."/>
        </authorList>
    </citation>
    <scope>NUCLEOTIDE SEQUENCE [LARGE SCALE GENOMIC DNA]</scope>
    <source>
        <strain evidence="2 3">PCC 7110</strain>
    </source>
</reference>
<dbReference type="Proteomes" id="UP000076925">
    <property type="component" value="Unassembled WGS sequence"/>
</dbReference>
<evidence type="ECO:0008006" key="4">
    <source>
        <dbReference type="Google" id="ProtNLM"/>
    </source>
</evidence>
<dbReference type="AlphaFoldDB" id="A0A139XEC0"/>
<feature type="transmembrane region" description="Helical" evidence="1">
    <location>
        <begin position="121"/>
        <end position="143"/>
    </location>
</feature>
<keyword evidence="1" id="KW-0472">Membrane</keyword>
<name>A0A139XEC0_9CYAN</name>
<dbReference type="OrthoDB" id="428674at2"/>
<dbReference type="RefSeq" id="WP_017745214.1">
    <property type="nucleotide sequence ID" value="NZ_KQ976354.1"/>
</dbReference>
<keyword evidence="1" id="KW-1133">Transmembrane helix</keyword>
<evidence type="ECO:0000313" key="2">
    <source>
        <dbReference type="EMBL" id="KYC43051.1"/>
    </source>
</evidence>
<evidence type="ECO:0000256" key="1">
    <source>
        <dbReference type="SAM" id="Phobius"/>
    </source>
</evidence>